<keyword evidence="2" id="KW-1185">Reference proteome</keyword>
<dbReference type="RefSeq" id="WP_186009115.1">
    <property type="nucleotide sequence ID" value="NZ_CXWD01000016.1"/>
</dbReference>
<dbReference type="STRING" id="388408.LAX5112_03821"/>
<gene>
    <name evidence="1" type="ORF">LAX5112_03821</name>
</gene>
<evidence type="ECO:0008006" key="3">
    <source>
        <dbReference type="Google" id="ProtNLM"/>
    </source>
</evidence>
<name>A0A0M7AI00_9HYPH</name>
<protein>
    <recommendedName>
        <fullName evidence="3">DUF1127 domain-containing protein</fullName>
    </recommendedName>
</protein>
<evidence type="ECO:0000313" key="1">
    <source>
        <dbReference type="EMBL" id="CTQ74277.1"/>
    </source>
</evidence>
<organism evidence="1 2">
    <name type="scientific">Roseibium alexandrii</name>
    <dbReference type="NCBI Taxonomy" id="388408"/>
    <lineage>
        <taxon>Bacteria</taxon>
        <taxon>Pseudomonadati</taxon>
        <taxon>Pseudomonadota</taxon>
        <taxon>Alphaproteobacteria</taxon>
        <taxon>Hyphomicrobiales</taxon>
        <taxon>Stappiaceae</taxon>
        <taxon>Roseibium</taxon>
    </lineage>
</organism>
<dbReference type="Proteomes" id="UP000053235">
    <property type="component" value="Unassembled WGS sequence"/>
</dbReference>
<dbReference type="EMBL" id="CXWD01000016">
    <property type="protein sequence ID" value="CTQ74277.1"/>
    <property type="molecule type" value="Genomic_DNA"/>
</dbReference>
<sequence>MAFRSVSNFFDQIGQAQRMSADYNRMRQMSPESLSRMGIERNDIANHLYNKYFGGR</sequence>
<reference evidence="2" key="1">
    <citation type="submission" date="2015-07" db="EMBL/GenBank/DDBJ databases">
        <authorList>
            <person name="Rodrigo-Torres Lidia"/>
            <person name="Arahal R.David."/>
        </authorList>
    </citation>
    <scope>NUCLEOTIDE SEQUENCE [LARGE SCALE GENOMIC DNA]</scope>
    <source>
        <strain evidence="2">CECT 5112</strain>
    </source>
</reference>
<evidence type="ECO:0000313" key="2">
    <source>
        <dbReference type="Proteomes" id="UP000053235"/>
    </source>
</evidence>
<proteinExistence type="predicted"/>
<accession>A0A0M7AI00</accession>
<dbReference type="AlphaFoldDB" id="A0A0M7AI00"/>